<keyword evidence="2" id="KW-0472">Membrane</keyword>
<keyword evidence="2" id="KW-1133">Transmembrane helix</keyword>
<evidence type="ECO:0000256" key="2">
    <source>
        <dbReference type="SAM" id="Phobius"/>
    </source>
</evidence>
<dbReference type="AntiFam" id="ANF00038">
    <property type="entry name" value="Overlaps SRP RNA, same strand"/>
</dbReference>
<feature type="transmembrane region" description="Helical" evidence="2">
    <location>
        <begin position="84"/>
        <end position="102"/>
    </location>
</feature>
<dbReference type="Proteomes" id="UP001295469">
    <property type="component" value="Chromosome C02"/>
</dbReference>
<protein>
    <submittedName>
        <fullName evidence="3">(rape) hypothetical protein</fullName>
    </submittedName>
</protein>
<accession>A0A816JT16</accession>
<evidence type="ECO:0000256" key="1">
    <source>
        <dbReference type="SAM" id="MobiDB-lite"/>
    </source>
</evidence>
<reference evidence="3" key="1">
    <citation type="submission" date="2021-01" db="EMBL/GenBank/DDBJ databases">
        <authorList>
            <consortium name="Genoscope - CEA"/>
            <person name="William W."/>
        </authorList>
    </citation>
    <scope>NUCLEOTIDE SEQUENCE</scope>
</reference>
<organism evidence="3">
    <name type="scientific">Brassica napus</name>
    <name type="common">Rape</name>
    <dbReference type="NCBI Taxonomy" id="3708"/>
    <lineage>
        <taxon>Eukaryota</taxon>
        <taxon>Viridiplantae</taxon>
        <taxon>Streptophyta</taxon>
        <taxon>Embryophyta</taxon>
        <taxon>Tracheophyta</taxon>
        <taxon>Spermatophyta</taxon>
        <taxon>Magnoliopsida</taxon>
        <taxon>eudicotyledons</taxon>
        <taxon>Gunneridae</taxon>
        <taxon>Pentapetalae</taxon>
        <taxon>rosids</taxon>
        <taxon>malvids</taxon>
        <taxon>Brassicales</taxon>
        <taxon>Brassicaceae</taxon>
        <taxon>Brassiceae</taxon>
        <taxon>Brassica</taxon>
    </lineage>
</organism>
<keyword evidence="2" id="KW-0812">Transmembrane</keyword>
<proteinExistence type="predicted"/>
<sequence>MVEHWPGPPVGSVWHFLDRPVQAESDPFVLGEGLTQAVPKEGRAMREAGFTEQRSPPSLGSGRITDQSHSDPHGLVARTQLNHHLFHLHFPFMCIYIYLSIFKTK</sequence>
<evidence type="ECO:0000313" key="3">
    <source>
        <dbReference type="EMBL" id="CAF1902800.1"/>
    </source>
</evidence>
<dbReference type="EMBL" id="HG994366">
    <property type="protein sequence ID" value="CAF1902800.1"/>
    <property type="molecule type" value="Genomic_DNA"/>
</dbReference>
<dbReference type="AlphaFoldDB" id="A0A816JT16"/>
<name>A0A816JT16_BRANA</name>
<feature type="region of interest" description="Disordered" evidence="1">
    <location>
        <begin position="46"/>
        <end position="73"/>
    </location>
</feature>
<gene>
    <name evidence="3" type="ORF">DARMORV10_C02P23060.1</name>
</gene>